<sequence>MDKGRLTGSGSYDELVHKRFARGIYKAAHSSTLINVSCAKIHNLNIANAPCFRIFEDDVSGPGRTRDSKLDLMAEKIKNELQKFAVQNRQGDIFFGLGCHGRGSHVVCTIQFEEKKPQKKPKKKAKEEEKDTKGAIQGPAPSTTQHRQPASGPGSSVQGPPERSGEGSLGDQENPKLPSAVSERENGHSSSLEEGQVKPSSPDCLDKGEHSERCPLTEERSGHQSNATGQGGPDLSQVEEGGPGPVTMVEEGPHPPRGEESEDQGLGQV</sequence>
<dbReference type="Proteomes" id="UP001176961">
    <property type="component" value="Unassembled WGS sequence"/>
</dbReference>
<proteinExistence type="predicted"/>
<name>A0AA36M9Z8_CYLNA</name>
<accession>A0AA36M9Z8</accession>
<keyword evidence="3" id="KW-1185">Reference proteome</keyword>
<evidence type="ECO:0000313" key="3">
    <source>
        <dbReference type="Proteomes" id="UP001176961"/>
    </source>
</evidence>
<reference evidence="2" key="1">
    <citation type="submission" date="2023-07" db="EMBL/GenBank/DDBJ databases">
        <authorList>
            <consortium name="CYATHOMIX"/>
        </authorList>
    </citation>
    <scope>NUCLEOTIDE SEQUENCE</scope>
    <source>
        <strain evidence="2">N/A</strain>
    </source>
</reference>
<dbReference type="EMBL" id="CATQJL010000316">
    <property type="protein sequence ID" value="CAJ0605044.1"/>
    <property type="molecule type" value="Genomic_DNA"/>
</dbReference>
<feature type="region of interest" description="Disordered" evidence="1">
    <location>
        <begin position="114"/>
        <end position="269"/>
    </location>
</feature>
<protein>
    <submittedName>
        <fullName evidence="2">Uncharacterized protein</fullName>
    </submittedName>
</protein>
<dbReference type="AlphaFoldDB" id="A0AA36M9Z8"/>
<organism evidence="2 3">
    <name type="scientific">Cylicocyclus nassatus</name>
    <name type="common">Nematode worm</name>
    <dbReference type="NCBI Taxonomy" id="53992"/>
    <lineage>
        <taxon>Eukaryota</taxon>
        <taxon>Metazoa</taxon>
        <taxon>Ecdysozoa</taxon>
        <taxon>Nematoda</taxon>
        <taxon>Chromadorea</taxon>
        <taxon>Rhabditida</taxon>
        <taxon>Rhabditina</taxon>
        <taxon>Rhabditomorpha</taxon>
        <taxon>Strongyloidea</taxon>
        <taxon>Strongylidae</taxon>
        <taxon>Cylicocyclus</taxon>
    </lineage>
</organism>
<evidence type="ECO:0000256" key="1">
    <source>
        <dbReference type="SAM" id="MobiDB-lite"/>
    </source>
</evidence>
<evidence type="ECO:0000313" key="2">
    <source>
        <dbReference type="EMBL" id="CAJ0605044.1"/>
    </source>
</evidence>
<gene>
    <name evidence="2" type="ORF">CYNAS_LOCUS17027</name>
</gene>
<feature type="compositionally biased region" description="Polar residues" evidence="1">
    <location>
        <begin position="140"/>
        <end position="158"/>
    </location>
</feature>
<comment type="caution">
    <text evidence="2">The sequence shown here is derived from an EMBL/GenBank/DDBJ whole genome shotgun (WGS) entry which is preliminary data.</text>
</comment>
<feature type="compositionally biased region" description="Basic and acidic residues" evidence="1">
    <location>
        <begin position="204"/>
        <end position="222"/>
    </location>
</feature>